<feature type="domain" description="VWFA" evidence="1">
    <location>
        <begin position="231"/>
        <end position="345"/>
    </location>
</feature>
<dbReference type="SMART" id="SM00327">
    <property type="entry name" value="VWA"/>
    <property type="match status" value="1"/>
</dbReference>
<feature type="domain" description="VWFA" evidence="1">
    <location>
        <begin position="40"/>
        <end position="213"/>
    </location>
</feature>
<keyword evidence="3" id="KW-1185">Reference proteome</keyword>
<reference evidence="2" key="1">
    <citation type="submission" date="2023-01" db="EMBL/GenBank/DDBJ databases">
        <title>Genome assembly of the deep-sea coral Lophelia pertusa.</title>
        <authorList>
            <person name="Herrera S."/>
            <person name="Cordes E."/>
        </authorList>
    </citation>
    <scope>NUCLEOTIDE SEQUENCE</scope>
    <source>
        <strain evidence="2">USNM1676648</strain>
        <tissue evidence="2">Polyp</tissue>
    </source>
</reference>
<dbReference type="SUPFAM" id="SSF53300">
    <property type="entry name" value="vWA-like"/>
    <property type="match status" value="2"/>
</dbReference>
<accession>A0A9X0DC33</accession>
<evidence type="ECO:0000313" key="2">
    <source>
        <dbReference type="EMBL" id="KAJ7393298.1"/>
    </source>
</evidence>
<dbReference type="InterPro" id="IPR036465">
    <property type="entry name" value="vWFA_dom_sf"/>
</dbReference>
<name>A0A9X0DC33_9CNID</name>
<comment type="caution">
    <text evidence="2">The sequence shown here is derived from an EMBL/GenBank/DDBJ whole genome shotgun (WGS) entry which is preliminary data.</text>
</comment>
<proteinExistence type="predicted"/>
<evidence type="ECO:0000259" key="1">
    <source>
        <dbReference type="PROSITE" id="PS50234"/>
    </source>
</evidence>
<dbReference type="Gene3D" id="3.40.50.410">
    <property type="entry name" value="von Willebrand factor, type A domain"/>
    <property type="match status" value="2"/>
</dbReference>
<dbReference type="CDD" id="cd01450">
    <property type="entry name" value="vWFA_subfamily_ECM"/>
    <property type="match status" value="1"/>
</dbReference>
<protein>
    <recommendedName>
        <fullName evidence="1">VWFA domain-containing protein</fullName>
    </recommendedName>
</protein>
<organism evidence="2 3">
    <name type="scientific">Desmophyllum pertusum</name>
    <dbReference type="NCBI Taxonomy" id="174260"/>
    <lineage>
        <taxon>Eukaryota</taxon>
        <taxon>Metazoa</taxon>
        <taxon>Cnidaria</taxon>
        <taxon>Anthozoa</taxon>
        <taxon>Hexacorallia</taxon>
        <taxon>Scleractinia</taxon>
        <taxon>Caryophylliina</taxon>
        <taxon>Caryophylliidae</taxon>
        <taxon>Desmophyllum</taxon>
    </lineage>
</organism>
<dbReference type="InterPro" id="IPR002035">
    <property type="entry name" value="VWF_A"/>
</dbReference>
<dbReference type="EMBL" id="MU825398">
    <property type="protein sequence ID" value="KAJ7393298.1"/>
    <property type="molecule type" value="Genomic_DNA"/>
</dbReference>
<dbReference type="InterPro" id="IPR052229">
    <property type="entry name" value="Collagen-VI/PIF"/>
</dbReference>
<dbReference type="PANTHER" id="PTHR22588">
    <property type="entry name" value="VWFA DOMAIN-CONTAINING PROTEIN"/>
    <property type="match status" value="1"/>
</dbReference>
<sequence>MASDSRDVLTVPTSVQPSTLSKDIMVLVLTDRPLNIPKLDLVLAISSTGNNTEETFRLMTKTIDWLLQNYDSSKIRYGLLVYGDDATVLVHLKNNTAADQVQEQLKTIVQSVGRSALDKALETAAEMFAEAGDRQDADRVLVIMTDESSGLSEEVVAAATKPLERMMVKIIPVAVGDDVKPEEFKIVTHDFNIMTAKEDEDPFVLSHKIMEKAKHGIIQLPETNLAFAISATALEAEETHTFMKEIIKSIIAKYGTKRLEYSVIVYGDSASAQVLVVITDRSSGKSPQDIRAAVRPLETAGIRVIAVAVGIDPNKIKEISTDGDVIETDNKKDPGDVGEKIIDKVANGKPVC</sequence>
<dbReference type="PROSITE" id="PS50234">
    <property type="entry name" value="VWFA"/>
    <property type="match status" value="2"/>
</dbReference>
<gene>
    <name evidence="2" type="ORF">OS493_006267</name>
</gene>
<dbReference type="AlphaFoldDB" id="A0A9X0DC33"/>
<evidence type="ECO:0000313" key="3">
    <source>
        <dbReference type="Proteomes" id="UP001163046"/>
    </source>
</evidence>
<dbReference type="Pfam" id="PF00092">
    <property type="entry name" value="VWA"/>
    <property type="match status" value="1"/>
</dbReference>
<dbReference type="PANTHER" id="PTHR22588:SF3">
    <property type="entry name" value="VWFA DOMAIN-CONTAINING PROTEIN"/>
    <property type="match status" value="1"/>
</dbReference>
<dbReference type="Proteomes" id="UP001163046">
    <property type="component" value="Unassembled WGS sequence"/>
</dbReference>